<comment type="caution">
    <text evidence="3">The sequence shown here is derived from an EMBL/GenBank/DDBJ whole genome shotgun (WGS) entry which is preliminary data.</text>
</comment>
<dbReference type="InterPro" id="IPR009057">
    <property type="entry name" value="Homeodomain-like_sf"/>
</dbReference>
<dbReference type="Pfam" id="PF00249">
    <property type="entry name" value="Myb_DNA-binding"/>
    <property type="match status" value="1"/>
</dbReference>
<feature type="domain" description="Myb-like" evidence="2">
    <location>
        <begin position="264"/>
        <end position="306"/>
    </location>
</feature>
<keyword evidence="4" id="KW-1185">Reference proteome</keyword>
<dbReference type="PROSITE" id="PS50090">
    <property type="entry name" value="MYB_LIKE"/>
    <property type="match status" value="1"/>
</dbReference>
<name>A0A8K0W3R8_9PLEO</name>
<feature type="compositionally biased region" description="Low complexity" evidence="1">
    <location>
        <begin position="328"/>
        <end position="340"/>
    </location>
</feature>
<dbReference type="SUPFAM" id="SSF46689">
    <property type="entry name" value="Homeodomain-like"/>
    <property type="match status" value="1"/>
</dbReference>
<sequence>MFIHRAREEEPPPPRLAPIATAFRQPSFYRAPMPDKWARSTSSEDVGFSRTRIATAKHDSVFERAHTKRPRISRVRIHQAGSTLPRSQPLRPPKNIKIHAENPNKGHRASFSHAKTLPQGMESDVQVGEALVSAAPSVRRESRVENMQVDSSHTKFQVGHVGNGRITIAGQDLSPTHLVSKITPVPAAPNTQLHPTRSKHFGSVYDQVGNNQKRTPARDDRPTTSGHTDLYHRRSAQMLVNRNYNGSRFQSNTGSVSSELSSLWSVNEQQVFEHPVERFGTNWTSIAEQMNTKTPTIIENPYQQLVGLGRKDPEPAVTRAGEGIVELSPAPSVASSSPASTINTGIPIFQPEDGEKRSKSWRQQLRSMMQKGVPTKHSNTLTWSLAGEFESEPGVSRASRKRFQYTVSQDLTAEETQHCKSQFTALRQGHRSVFSFVDDNASNPDIEEGKFVRDKQKRRAYYD</sequence>
<reference evidence="3" key="1">
    <citation type="journal article" date="2021" name="Nat. Commun.">
        <title>Genetic determinants of endophytism in the Arabidopsis root mycobiome.</title>
        <authorList>
            <person name="Mesny F."/>
            <person name="Miyauchi S."/>
            <person name="Thiergart T."/>
            <person name="Pickel B."/>
            <person name="Atanasova L."/>
            <person name="Karlsson M."/>
            <person name="Huettel B."/>
            <person name="Barry K.W."/>
            <person name="Haridas S."/>
            <person name="Chen C."/>
            <person name="Bauer D."/>
            <person name="Andreopoulos W."/>
            <person name="Pangilinan J."/>
            <person name="LaButti K."/>
            <person name="Riley R."/>
            <person name="Lipzen A."/>
            <person name="Clum A."/>
            <person name="Drula E."/>
            <person name="Henrissat B."/>
            <person name="Kohler A."/>
            <person name="Grigoriev I.V."/>
            <person name="Martin F.M."/>
            <person name="Hacquard S."/>
        </authorList>
    </citation>
    <scope>NUCLEOTIDE SEQUENCE</scope>
    <source>
        <strain evidence="3">MPI-SDFR-AT-0120</strain>
    </source>
</reference>
<dbReference type="AlphaFoldDB" id="A0A8K0W3R8"/>
<gene>
    <name evidence="3" type="ORF">FB567DRAFT_6188</name>
</gene>
<feature type="region of interest" description="Disordered" evidence="1">
    <location>
        <begin position="328"/>
        <end position="356"/>
    </location>
</feature>
<evidence type="ECO:0000313" key="4">
    <source>
        <dbReference type="Proteomes" id="UP000813461"/>
    </source>
</evidence>
<protein>
    <recommendedName>
        <fullName evidence="2">Myb-like domain-containing protein</fullName>
    </recommendedName>
</protein>
<dbReference type="CDD" id="cd00167">
    <property type="entry name" value="SANT"/>
    <property type="match status" value="1"/>
</dbReference>
<proteinExistence type="predicted"/>
<evidence type="ECO:0000313" key="3">
    <source>
        <dbReference type="EMBL" id="KAH7094552.1"/>
    </source>
</evidence>
<organism evidence="3 4">
    <name type="scientific">Paraphoma chrysanthemicola</name>
    <dbReference type="NCBI Taxonomy" id="798071"/>
    <lineage>
        <taxon>Eukaryota</taxon>
        <taxon>Fungi</taxon>
        <taxon>Dikarya</taxon>
        <taxon>Ascomycota</taxon>
        <taxon>Pezizomycotina</taxon>
        <taxon>Dothideomycetes</taxon>
        <taxon>Pleosporomycetidae</taxon>
        <taxon>Pleosporales</taxon>
        <taxon>Pleosporineae</taxon>
        <taxon>Phaeosphaeriaceae</taxon>
        <taxon>Paraphoma</taxon>
    </lineage>
</organism>
<dbReference type="Proteomes" id="UP000813461">
    <property type="component" value="Unassembled WGS sequence"/>
</dbReference>
<dbReference type="EMBL" id="JAGMVJ010000001">
    <property type="protein sequence ID" value="KAH7094552.1"/>
    <property type="molecule type" value="Genomic_DNA"/>
</dbReference>
<feature type="region of interest" description="Disordered" evidence="1">
    <location>
        <begin position="209"/>
        <end position="230"/>
    </location>
</feature>
<dbReference type="Gene3D" id="1.20.58.1880">
    <property type="match status" value="1"/>
</dbReference>
<accession>A0A8K0W3R8</accession>
<evidence type="ECO:0000259" key="2">
    <source>
        <dbReference type="PROSITE" id="PS50090"/>
    </source>
</evidence>
<evidence type="ECO:0000256" key="1">
    <source>
        <dbReference type="SAM" id="MobiDB-lite"/>
    </source>
</evidence>
<feature type="region of interest" description="Disordered" evidence="1">
    <location>
        <begin position="438"/>
        <end position="463"/>
    </location>
</feature>
<dbReference type="InterPro" id="IPR001005">
    <property type="entry name" value="SANT/Myb"/>
</dbReference>
<feature type="compositionally biased region" description="Basic and acidic residues" evidence="1">
    <location>
        <begin position="447"/>
        <end position="463"/>
    </location>
</feature>